<dbReference type="GeneID" id="14912657"/>
<proteinExistence type="predicted"/>
<dbReference type="EMBL" id="KB008128">
    <property type="protein sequence ID" value="ELR12127.1"/>
    <property type="molecule type" value="Genomic_DNA"/>
</dbReference>
<keyword evidence="2" id="KW-1185">Reference proteome</keyword>
<organism evidence="1 2">
    <name type="scientific">Acanthamoeba castellanii (strain ATCC 30010 / Neff)</name>
    <dbReference type="NCBI Taxonomy" id="1257118"/>
    <lineage>
        <taxon>Eukaryota</taxon>
        <taxon>Amoebozoa</taxon>
        <taxon>Discosea</taxon>
        <taxon>Longamoebia</taxon>
        <taxon>Centramoebida</taxon>
        <taxon>Acanthamoebidae</taxon>
        <taxon>Acanthamoeba</taxon>
    </lineage>
</organism>
<dbReference type="AlphaFoldDB" id="L8GGP7"/>
<dbReference type="KEGG" id="acan:ACA1_139890"/>
<name>L8GGP7_ACACF</name>
<dbReference type="VEuPathDB" id="AmoebaDB:ACA1_139890"/>
<dbReference type="RefSeq" id="XP_004334140.1">
    <property type="nucleotide sequence ID" value="XM_004334092.1"/>
</dbReference>
<sequence length="181" mass="19465">MSGDTDSLRCRPNTNQAPVQINHEHHIQPVIHERVHHIQPVIKTEVTTEQRVINQEHTVMLPPIIEPTVTIAAPAGGLHYAKPLPQIPVVGRALATEERLMGHRGTTPVMRDVPLAAREGALGTTAAHKPTMGQRLKGAVKQLQGSITGNELKKEEGKLISEGVDPATARAATTSTTAPIL</sequence>
<evidence type="ECO:0000313" key="1">
    <source>
        <dbReference type="EMBL" id="ELR12127.1"/>
    </source>
</evidence>
<evidence type="ECO:0000313" key="2">
    <source>
        <dbReference type="Proteomes" id="UP000011083"/>
    </source>
</evidence>
<gene>
    <name evidence="1" type="ORF">ACA1_139890</name>
</gene>
<dbReference type="Proteomes" id="UP000011083">
    <property type="component" value="Unassembled WGS sequence"/>
</dbReference>
<accession>L8GGP7</accession>
<protein>
    <submittedName>
        <fullName evidence="1">Uncharacterized protein</fullName>
    </submittedName>
</protein>
<reference evidence="1 2" key="1">
    <citation type="journal article" date="2013" name="Genome Biol.">
        <title>Genome of Acanthamoeba castellanii highlights extensive lateral gene transfer and early evolution of tyrosine kinase signaling.</title>
        <authorList>
            <person name="Clarke M."/>
            <person name="Lohan A.J."/>
            <person name="Liu B."/>
            <person name="Lagkouvardos I."/>
            <person name="Roy S."/>
            <person name="Zafar N."/>
            <person name="Bertelli C."/>
            <person name="Schilde C."/>
            <person name="Kianianmomeni A."/>
            <person name="Burglin T.R."/>
            <person name="Frech C."/>
            <person name="Turcotte B."/>
            <person name="Kopec K.O."/>
            <person name="Synnott J.M."/>
            <person name="Choo C."/>
            <person name="Paponov I."/>
            <person name="Finkler A."/>
            <person name="Soon Heng Tan C."/>
            <person name="Hutchins A.P."/>
            <person name="Weinmeier T."/>
            <person name="Rattei T."/>
            <person name="Chu J.S."/>
            <person name="Gimenez G."/>
            <person name="Irimia M."/>
            <person name="Rigden D.J."/>
            <person name="Fitzpatrick D.A."/>
            <person name="Lorenzo-Morales J."/>
            <person name="Bateman A."/>
            <person name="Chiu C.H."/>
            <person name="Tang P."/>
            <person name="Hegemann P."/>
            <person name="Fromm H."/>
            <person name="Raoult D."/>
            <person name="Greub G."/>
            <person name="Miranda-Saavedra D."/>
            <person name="Chen N."/>
            <person name="Nash P."/>
            <person name="Ginger M.L."/>
            <person name="Horn M."/>
            <person name="Schaap P."/>
            <person name="Caler L."/>
            <person name="Loftus B."/>
        </authorList>
    </citation>
    <scope>NUCLEOTIDE SEQUENCE [LARGE SCALE GENOMIC DNA]</scope>
    <source>
        <strain evidence="1 2">Neff</strain>
    </source>
</reference>